<keyword evidence="3" id="KW-1185">Reference proteome</keyword>
<dbReference type="EMBL" id="JANPWB010000010">
    <property type="protein sequence ID" value="KAJ1133964.1"/>
    <property type="molecule type" value="Genomic_DNA"/>
</dbReference>
<gene>
    <name evidence="2" type="ORF">NDU88_000434</name>
</gene>
<accession>A0AAV7Q190</accession>
<sequence>MGARSEASCGHQMGPGLGGEESATKPQPPSGRYRDDGMCVLPRKASPAKDAGPLESWRASDGAGGARRRVTGLVGQGGE</sequence>
<proteinExistence type="predicted"/>
<comment type="caution">
    <text evidence="2">The sequence shown here is derived from an EMBL/GenBank/DDBJ whole genome shotgun (WGS) entry which is preliminary data.</text>
</comment>
<reference evidence="2" key="1">
    <citation type="journal article" date="2022" name="bioRxiv">
        <title>Sequencing and chromosome-scale assembly of the giantPleurodeles waltlgenome.</title>
        <authorList>
            <person name="Brown T."/>
            <person name="Elewa A."/>
            <person name="Iarovenko S."/>
            <person name="Subramanian E."/>
            <person name="Araus A.J."/>
            <person name="Petzold A."/>
            <person name="Susuki M."/>
            <person name="Suzuki K.-i.T."/>
            <person name="Hayashi T."/>
            <person name="Toyoda A."/>
            <person name="Oliveira C."/>
            <person name="Osipova E."/>
            <person name="Leigh N.D."/>
            <person name="Simon A."/>
            <person name="Yun M.H."/>
        </authorList>
    </citation>
    <scope>NUCLEOTIDE SEQUENCE</scope>
    <source>
        <strain evidence="2">20211129_DDA</strain>
        <tissue evidence="2">Liver</tissue>
    </source>
</reference>
<organism evidence="2 3">
    <name type="scientific">Pleurodeles waltl</name>
    <name type="common">Iberian ribbed newt</name>
    <dbReference type="NCBI Taxonomy" id="8319"/>
    <lineage>
        <taxon>Eukaryota</taxon>
        <taxon>Metazoa</taxon>
        <taxon>Chordata</taxon>
        <taxon>Craniata</taxon>
        <taxon>Vertebrata</taxon>
        <taxon>Euteleostomi</taxon>
        <taxon>Amphibia</taxon>
        <taxon>Batrachia</taxon>
        <taxon>Caudata</taxon>
        <taxon>Salamandroidea</taxon>
        <taxon>Salamandridae</taxon>
        <taxon>Pleurodelinae</taxon>
        <taxon>Pleurodeles</taxon>
    </lineage>
</organism>
<name>A0AAV7Q190_PLEWA</name>
<protein>
    <submittedName>
        <fullName evidence="2">Uncharacterized protein</fullName>
    </submittedName>
</protein>
<evidence type="ECO:0000313" key="3">
    <source>
        <dbReference type="Proteomes" id="UP001066276"/>
    </source>
</evidence>
<evidence type="ECO:0000313" key="2">
    <source>
        <dbReference type="EMBL" id="KAJ1133964.1"/>
    </source>
</evidence>
<evidence type="ECO:0000256" key="1">
    <source>
        <dbReference type="SAM" id="MobiDB-lite"/>
    </source>
</evidence>
<dbReference type="AlphaFoldDB" id="A0AAV7Q190"/>
<feature type="region of interest" description="Disordered" evidence="1">
    <location>
        <begin position="1"/>
        <end position="79"/>
    </location>
</feature>
<dbReference type="Proteomes" id="UP001066276">
    <property type="component" value="Chromosome 6"/>
</dbReference>